<dbReference type="Proteomes" id="UP001054945">
    <property type="component" value="Unassembled WGS sequence"/>
</dbReference>
<dbReference type="EMBL" id="BPLR01006272">
    <property type="protein sequence ID" value="GIY08609.1"/>
    <property type="molecule type" value="Genomic_DNA"/>
</dbReference>
<keyword evidence="2" id="KW-1185">Reference proteome</keyword>
<evidence type="ECO:0000313" key="2">
    <source>
        <dbReference type="Proteomes" id="UP001054945"/>
    </source>
</evidence>
<dbReference type="AlphaFoldDB" id="A0AAV4QIF8"/>
<comment type="caution">
    <text evidence="1">The sequence shown here is derived from an EMBL/GenBank/DDBJ whole genome shotgun (WGS) entry which is preliminary data.</text>
</comment>
<accession>A0AAV4QIF8</accession>
<evidence type="ECO:0000313" key="1">
    <source>
        <dbReference type="EMBL" id="GIY08609.1"/>
    </source>
</evidence>
<gene>
    <name evidence="1" type="ORF">CEXT_576191</name>
</gene>
<sequence>MACGLETLTEYTWWGGGIANPRVTPWTRVVMDTQGQQRQHQMIKNFYLFFRGDGGKGKIKGFFLLARLCDEISEVGKAD</sequence>
<proteinExistence type="predicted"/>
<name>A0AAV4QIF8_CAEEX</name>
<reference evidence="1 2" key="1">
    <citation type="submission" date="2021-06" db="EMBL/GenBank/DDBJ databases">
        <title>Caerostris extrusa draft genome.</title>
        <authorList>
            <person name="Kono N."/>
            <person name="Arakawa K."/>
        </authorList>
    </citation>
    <scope>NUCLEOTIDE SEQUENCE [LARGE SCALE GENOMIC DNA]</scope>
</reference>
<protein>
    <submittedName>
        <fullName evidence="1">Uncharacterized protein</fullName>
    </submittedName>
</protein>
<organism evidence="1 2">
    <name type="scientific">Caerostris extrusa</name>
    <name type="common">Bark spider</name>
    <name type="synonym">Caerostris bankana</name>
    <dbReference type="NCBI Taxonomy" id="172846"/>
    <lineage>
        <taxon>Eukaryota</taxon>
        <taxon>Metazoa</taxon>
        <taxon>Ecdysozoa</taxon>
        <taxon>Arthropoda</taxon>
        <taxon>Chelicerata</taxon>
        <taxon>Arachnida</taxon>
        <taxon>Araneae</taxon>
        <taxon>Araneomorphae</taxon>
        <taxon>Entelegynae</taxon>
        <taxon>Araneoidea</taxon>
        <taxon>Araneidae</taxon>
        <taxon>Caerostris</taxon>
    </lineage>
</organism>